<keyword evidence="8" id="KW-1185">Reference proteome</keyword>
<dbReference type="PANTHER" id="PTHR47660">
    <property type="entry name" value="TRANSCRIPTION FACTOR WITH C2H2 AND ZN(2)-CYS(6) DNA BINDING DOMAIN (EUROFUNG)-RELATED-RELATED"/>
    <property type="match status" value="1"/>
</dbReference>
<evidence type="ECO:0000256" key="1">
    <source>
        <dbReference type="ARBA" id="ARBA00022723"/>
    </source>
</evidence>
<evidence type="ECO:0000259" key="6">
    <source>
        <dbReference type="PROSITE" id="PS50048"/>
    </source>
</evidence>
<dbReference type="PROSITE" id="PS50048">
    <property type="entry name" value="ZN2_CY6_FUNGAL_2"/>
    <property type="match status" value="1"/>
</dbReference>
<comment type="caution">
    <text evidence="7">The sequence shown here is derived from an EMBL/GenBank/DDBJ whole genome shotgun (WGS) entry which is preliminary data.</text>
</comment>
<evidence type="ECO:0000256" key="3">
    <source>
        <dbReference type="ARBA" id="ARBA00023015"/>
    </source>
</evidence>
<keyword evidence="3" id="KW-0805">Transcription regulation</keyword>
<dbReference type="SMART" id="SM00066">
    <property type="entry name" value="GAL4"/>
    <property type="match status" value="1"/>
</dbReference>
<dbReference type="PRINTS" id="PR00755">
    <property type="entry name" value="AFLATOXINBRP"/>
</dbReference>
<evidence type="ECO:0000256" key="2">
    <source>
        <dbReference type="ARBA" id="ARBA00022833"/>
    </source>
</evidence>
<dbReference type="InterPro" id="IPR036864">
    <property type="entry name" value="Zn2-C6_fun-type_DNA-bd_sf"/>
</dbReference>
<dbReference type="Pfam" id="PF00172">
    <property type="entry name" value="Zn_clus"/>
    <property type="match status" value="1"/>
</dbReference>
<keyword evidence="5" id="KW-0539">Nucleus</keyword>
<proteinExistence type="predicted"/>
<evidence type="ECO:0000313" key="8">
    <source>
        <dbReference type="Proteomes" id="UP000766486"/>
    </source>
</evidence>
<sequence>MRPDGTEIMGPSTSTPRQCPVCDKDFALETAYKRHVSYCRRAQANRKGRPVSCAACSSSKIKCTFAKPRCARCESKGIECVYNEAARKIAPGPAQQQLTTTLPVREEHVQMVCQSQTSIPDPTGGMLVASGFSLENPDLSILDANSSALDLVDVNLELADLELDLQRPSVNDWINLAMSGNSSPTVQLARSEPQTQVGPLRYSLHQVCHTVELAFDIMSGFPQMMLRNQTLPPFMHIPSYTACMPERVSTCRGIAQVFETRTDETASFLWRTVDAEVARIESELGRMDTYSVQHAIQCVLIYCVMLKIDYEPAMVSRGLRLVQAYWNLTVHYLHLTGELEIFATEKTNPSRTWEDWIVAETRRRIIAFWFIMRQVMASRLQVACCIHEHFDHLPLISPKSLWEARTREEWEIERDYHAKGNSIWTYGELARAKLAPHNPVNRQRLRYWEAGTDKLGTLVNLSITLL</sequence>
<evidence type="ECO:0000313" key="7">
    <source>
        <dbReference type="EMBL" id="VUC26187.1"/>
    </source>
</evidence>
<dbReference type="CDD" id="cd00067">
    <property type="entry name" value="GAL4"/>
    <property type="match status" value="1"/>
</dbReference>
<keyword evidence="2" id="KW-0862">Zinc</keyword>
<organism evidence="7 8">
    <name type="scientific">Bionectria ochroleuca</name>
    <name type="common">Gliocladium roseum</name>
    <dbReference type="NCBI Taxonomy" id="29856"/>
    <lineage>
        <taxon>Eukaryota</taxon>
        <taxon>Fungi</taxon>
        <taxon>Dikarya</taxon>
        <taxon>Ascomycota</taxon>
        <taxon>Pezizomycotina</taxon>
        <taxon>Sordariomycetes</taxon>
        <taxon>Hypocreomycetidae</taxon>
        <taxon>Hypocreales</taxon>
        <taxon>Bionectriaceae</taxon>
        <taxon>Clonostachys</taxon>
    </lineage>
</organism>
<dbReference type="SUPFAM" id="SSF57701">
    <property type="entry name" value="Zn2/Cys6 DNA-binding domain"/>
    <property type="match status" value="1"/>
</dbReference>
<gene>
    <name evidence="7" type="ORF">CLO192961_LOCUS183085</name>
</gene>
<evidence type="ECO:0000256" key="5">
    <source>
        <dbReference type="ARBA" id="ARBA00023242"/>
    </source>
</evidence>
<keyword evidence="4" id="KW-0804">Transcription</keyword>
<dbReference type="Gene3D" id="4.10.240.10">
    <property type="entry name" value="Zn(2)-C6 fungal-type DNA-binding domain"/>
    <property type="match status" value="1"/>
</dbReference>
<evidence type="ECO:0000256" key="4">
    <source>
        <dbReference type="ARBA" id="ARBA00023163"/>
    </source>
</evidence>
<accession>A0ABY6U7V7</accession>
<reference evidence="7 8" key="1">
    <citation type="submission" date="2019-06" db="EMBL/GenBank/DDBJ databases">
        <authorList>
            <person name="Broberg M."/>
        </authorList>
    </citation>
    <scope>NUCLEOTIDE SEQUENCE [LARGE SCALE GENOMIC DNA]</scope>
</reference>
<dbReference type="PROSITE" id="PS00463">
    <property type="entry name" value="ZN2_CY6_FUNGAL_1"/>
    <property type="match status" value="1"/>
</dbReference>
<dbReference type="EMBL" id="CABFNS010000743">
    <property type="protein sequence ID" value="VUC26187.1"/>
    <property type="molecule type" value="Genomic_DNA"/>
</dbReference>
<dbReference type="InterPro" id="IPR001138">
    <property type="entry name" value="Zn2Cys6_DnaBD"/>
</dbReference>
<keyword evidence="1" id="KW-0479">Metal-binding</keyword>
<dbReference type="Proteomes" id="UP000766486">
    <property type="component" value="Unassembled WGS sequence"/>
</dbReference>
<protein>
    <recommendedName>
        <fullName evidence="6">Zn(2)-C6 fungal-type domain-containing protein</fullName>
    </recommendedName>
</protein>
<name>A0ABY6U7V7_BIOOC</name>
<feature type="domain" description="Zn(2)-C6 fungal-type" evidence="6">
    <location>
        <begin position="52"/>
        <end position="82"/>
    </location>
</feature>